<keyword evidence="3 13" id="KW-0227">DNA damage</keyword>
<keyword evidence="7 13" id="KW-0067">ATP-binding</keyword>
<comment type="function">
    <text evidence="13">The heterodimer acts as both an ATP-dependent DNA helicase and an ATP-dependent, dual-direction single-stranded exonuclease. Recognizes the chi site generating a DNA molecule suitable for the initiation of homologous recombination. The AddA nuclease domain is required for chi fragment generation; this subunit has the helicase and 3' -&gt; 5' nuclease activities.</text>
</comment>
<name>A0A919X4H4_9BACI</name>
<dbReference type="PROSITE" id="PS51198">
    <property type="entry name" value="UVRD_HELICASE_ATP_BIND"/>
    <property type="match status" value="1"/>
</dbReference>
<feature type="domain" description="UvrD-like helicase C-terminal" evidence="16">
    <location>
        <begin position="503"/>
        <end position="805"/>
    </location>
</feature>
<keyword evidence="1 13" id="KW-0540">Nuclease</keyword>
<comment type="cofactor">
    <cofactor evidence="13">
        <name>Mg(2+)</name>
        <dbReference type="ChEBI" id="CHEBI:18420"/>
    </cofactor>
</comment>
<dbReference type="NCBIfam" id="TIGR02785">
    <property type="entry name" value="addA_Gpos"/>
    <property type="match status" value="1"/>
</dbReference>
<dbReference type="GO" id="GO:0033202">
    <property type="term" value="C:DNA helicase complex"/>
    <property type="evidence" value="ECO:0007669"/>
    <property type="project" value="TreeGrafter"/>
</dbReference>
<protein>
    <recommendedName>
        <fullName evidence="13">ATP-dependent helicase/nuclease subunit A</fullName>
        <ecNumber evidence="13">3.1.-.-</ecNumber>
        <ecNumber evidence="13">5.6.2.4</ecNumber>
    </recommendedName>
    <alternativeName>
        <fullName evidence="13">ATP-dependent helicase/nuclease AddA</fullName>
    </alternativeName>
    <alternativeName>
        <fullName evidence="13">DNA 3'-5' helicase AddA</fullName>
    </alternativeName>
</protein>
<feature type="binding site" evidence="14">
    <location>
        <begin position="23"/>
        <end position="30"/>
    </location>
    <ligand>
        <name>ATP</name>
        <dbReference type="ChEBI" id="CHEBI:30616"/>
    </ligand>
</feature>
<dbReference type="InterPro" id="IPR014017">
    <property type="entry name" value="DNA_helicase_UvrD-like_C"/>
</dbReference>
<dbReference type="Proteomes" id="UP000676917">
    <property type="component" value="Unassembled WGS sequence"/>
</dbReference>
<dbReference type="InterPro" id="IPR014016">
    <property type="entry name" value="UvrD-like_ATP-bd"/>
</dbReference>
<dbReference type="PANTHER" id="PTHR11070">
    <property type="entry name" value="UVRD / RECB / PCRA DNA HELICASE FAMILY MEMBER"/>
    <property type="match status" value="1"/>
</dbReference>
<evidence type="ECO:0000256" key="10">
    <source>
        <dbReference type="ARBA" id="ARBA00023235"/>
    </source>
</evidence>
<dbReference type="FunFam" id="3.40.50.300:FF:001236">
    <property type="entry name" value="ATP-dependent helicase/nuclease subunit A"/>
    <property type="match status" value="1"/>
</dbReference>
<keyword evidence="6 13" id="KW-0269">Exonuclease</keyword>
<dbReference type="Pfam" id="PF12705">
    <property type="entry name" value="PDDEXK_1"/>
    <property type="match status" value="1"/>
</dbReference>
<dbReference type="GO" id="GO:0003690">
    <property type="term" value="F:double-stranded DNA binding"/>
    <property type="evidence" value="ECO:0007669"/>
    <property type="project" value="UniProtKB-UniRule"/>
</dbReference>
<dbReference type="GO" id="GO:0000724">
    <property type="term" value="P:double-strand break repair via homologous recombination"/>
    <property type="evidence" value="ECO:0007669"/>
    <property type="project" value="UniProtKB-UniRule"/>
</dbReference>
<dbReference type="AlphaFoldDB" id="A0A919X4H4"/>
<evidence type="ECO:0000256" key="5">
    <source>
        <dbReference type="ARBA" id="ARBA00022806"/>
    </source>
</evidence>
<feature type="domain" description="UvrD-like helicase ATP-binding" evidence="15">
    <location>
        <begin position="2"/>
        <end position="476"/>
    </location>
</feature>
<evidence type="ECO:0000256" key="4">
    <source>
        <dbReference type="ARBA" id="ARBA00022801"/>
    </source>
</evidence>
<evidence type="ECO:0000313" key="18">
    <source>
        <dbReference type="Proteomes" id="UP000676917"/>
    </source>
</evidence>
<evidence type="ECO:0000256" key="6">
    <source>
        <dbReference type="ARBA" id="ARBA00022839"/>
    </source>
</evidence>
<evidence type="ECO:0000256" key="3">
    <source>
        <dbReference type="ARBA" id="ARBA00022763"/>
    </source>
</evidence>
<dbReference type="InterPro" id="IPR000212">
    <property type="entry name" value="DNA_helicase_UvrD/REP"/>
</dbReference>
<sequence length="1242" mass="144441">MVKWTKEQEAAIYTEGSDVLVAAAAGSGKTAVLVERIIQKLLKKENPVDIDSLLVVTFTNAAAQEMRNRVGLALEKALEQDPTSVHLKKQLSLLQRASISTLHSFCLDIVKQYAYLLDIDPSFRIANDMEADLMQQDVLDDLFEDWYGKEGDGQEKFFQVVDRFSGDRNDVDVEKLVLSLYNFAIQSPWPNAWLDDLAAVYQIPENWSEDQLPWLQIIKRELKDTFSGIEQEMTHALKLTKVNDGPYQYTETILADMEMLKQATSLLDKWEELQVFMTTNDFSRLSTKKQDCNEDKKSKVKKLRDSYKARWNKVKSNWFNRNLVSHIEDMRELAPVVKSLTEIVKDFMERFTLAKREKAVVDFSDLEHLCLQLLIEGETSTIDAPKPSNVAKNLQKQFSELLIDEYQDTNLVQETILTLISDQVGAGNMFMVGDVKQSIYRFRHAEPSLFIDKYKRFAMEGSSRTRIDLASNFRSRELVLIGANYIFRQILDENLGEINYDQDAELIYANKMYDNLPLAEPNPELIIIDREMPEEIMQEDEDAEENYQDLEYAQLEARVYAKKIKQWIGTQGKAPLQVVDKATEKLRDVQYRDIVILLRSMTWAPTIVDELKKQGIPVYAELSTGYFEAIEVKIMMNLLKVIDNPRQDIPLASVLKSPIVGLNENELAKVRLADRRDSYYAAVEKYLQENEDPISIKLVRFTELLDQFRLASRQGALSELIWQIYRETGYYDFVGGMPGGRQRQANLRALYDRARGYENTSFRGLFRFLRFIERMEEKGDDLGAARALSEQEDVVRIMTIHKSKGLEFPVVIVGAMDKQFNMQDLRQNYLLHKDLGFASKYIDPAKRITYPTLFYHALKEEKRRELLAEEMRVLYVALTRAREKLVMVGNVASFTKKQEKWESIMEHSEWILPAHFRIRSTSYLDWVCPALMRHHQTEALRTEEVLDAVLEEIRVDPSEWEITILHGSELTNDEEELVEEDVKLKEKINMWQPIELDSSTMDHFVNERLSYQYPYTEAAQSRAKQSVTEIKRQRQIKDEYSATQILQPFQTPIVRKPLFLQKEKSLSAAEKGTAMHTVMQHLPFKRKMSEEEVFEFVEKLVEREILRRPEADGIDVKAIVEFFDTEIAEHMLTVETLYREVPFSITLPASEVYANWQSETDEQVLVQGVFDVLIPSNNGWIILDYKTDFIEQEVTDRVIQKLVNRYKVQLDLYRHALETIWKAPVKETYLYFFSKQLLVKVS</sequence>
<dbReference type="InterPro" id="IPR014152">
    <property type="entry name" value="AddA"/>
</dbReference>
<dbReference type="InterPro" id="IPR011335">
    <property type="entry name" value="Restrct_endonuc-II-like"/>
</dbReference>
<evidence type="ECO:0000259" key="16">
    <source>
        <dbReference type="PROSITE" id="PS51217"/>
    </source>
</evidence>
<dbReference type="HAMAP" id="MF_01451">
    <property type="entry name" value="AddA"/>
    <property type="match status" value="1"/>
</dbReference>
<evidence type="ECO:0000256" key="14">
    <source>
        <dbReference type="PROSITE-ProRule" id="PRU00560"/>
    </source>
</evidence>
<evidence type="ECO:0000256" key="7">
    <source>
        <dbReference type="ARBA" id="ARBA00022840"/>
    </source>
</evidence>
<dbReference type="EC" id="3.1.-.-" evidence="13"/>
<keyword evidence="9 13" id="KW-0234">DNA repair</keyword>
<comment type="caution">
    <text evidence="17">The sequence shown here is derived from an EMBL/GenBank/DDBJ whole genome shotgun (WGS) entry which is preliminary data.</text>
</comment>
<dbReference type="GO" id="GO:0005829">
    <property type="term" value="C:cytosol"/>
    <property type="evidence" value="ECO:0007669"/>
    <property type="project" value="TreeGrafter"/>
</dbReference>
<keyword evidence="10 13" id="KW-0413">Isomerase</keyword>
<dbReference type="PROSITE" id="PS51217">
    <property type="entry name" value="UVRD_HELICASE_CTER"/>
    <property type="match status" value="1"/>
</dbReference>
<dbReference type="GO" id="GO:0008408">
    <property type="term" value="F:3'-5' exonuclease activity"/>
    <property type="evidence" value="ECO:0007669"/>
    <property type="project" value="UniProtKB-UniRule"/>
</dbReference>
<comment type="similarity">
    <text evidence="13">Belongs to the helicase family. AddA subfamily.</text>
</comment>
<keyword evidence="5 13" id="KW-0347">Helicase</keyword>
<keyword evidence="2 13" id="KW-0547">Nucleotide-binding</keyword>
<evidence type="ECO:0000259" key="15">
    <source>
        <dbReference type="PROSITE" id="PS51198"/>
    </source>
</evidence>
<evidence type="ECO:0000256" key="1">
    <source>
        <dbReference type="ARBA" id="ARBA00022722"/>
    </source>
</evidence>
<evidence type="ECO:0000256" key="12">
    <source>
        <dbReference type="ARBA" id="ARBA00048988"/>
    </source>
</evidence>
<evidence type="ECO:0000256" key="9">
    <source>
        <dbReference type="ARBA" id="ARBA00023204"/>
    </source>
</evidence>
<dbReference type="SUPFAM" id="SSF52980">
    <property type="entry name" value="Restriction endonuclease-like"/>
    <property type="match status" value="1"/>
</dbReference>
<keyword evidence="8 13" id="KW-0238">DNA-binding</keyword>
<dbReference type="Gene3D" id="3.90.320.10">
    <property type="match status" value="1"/>
</dbReference>
<keyword evidence="18" id="KW-1185">Reference proteome</keyword>
<dbReference type="SUPFAM" id="SSF52540">
    <property type="entry name" value="P-loop containing nucleoside triphosphate hydrolases"/>
    <property type="match status" value="1"/>
</dbReference>
<dbReference type="RefSeq" id="WP_212919242.1">
    <property type="nucleotide sequence ID" value="NZ_BORP01000001.1"/>
</dbReference>
<comment type="subunit">
    <text evidence="13">Heterodimer of AddA and AddB/RexB.</text>
</comment>
<reference evidence="17" key="1">
    <citation type="submission" date="2021-03" db="EMBL/GenBank/DDBJ databases">
        <title>Antimicrobial resistance genes in bacteria isolated from Japanese honey, and their potential for conferring macrolide and lincosamide resistance in the American foulbrood pathogen Paenibacillus larvae.</title>
        <authorList>
            <person name="Okamoto M."/>
            <person name="Kumagai M."/>
            <person name="Kanamori H."/>
            <person name="Takamatsu D."/>
        </authorList>
    </citation>
    <scope>NUCLEOTIDE SEQUENCE</scope>
    <source>
        <strain evidence="17">J43TS3</strain>
    </source>
</reference>
<dbReference type="Gene3D" id="3.40.50.300">
    <property type="entry name" value="P-loop containing nucleotide triphosphate hydrolases"/>
    <property type="match status" value="4"/>
</dbReference>
<dbReference type="EMBL" id="BORP01000001">
    <property type="protein sequence ID" value="GIO25716.1"/>
    <property type="molecule type" value="Genomic_DNA"/>
</dbReference>
<evidence type="ECO:0000256" key="11">
    <source>
        <dbReference type="ARBA" id="ARBA00034617"/>
    </source>
</evidence>
<dbReference type="Pfam" id="PF00580">
    <property type="entry name" value="UvrD-helicase"/>
    <property type="match status" value="1"/>
</dbReference>
<gene>
    <name evidence="13 17" type="primary">addA</name>
    <name evidence="17" type="ORF">J43TS3_03270</name>
</gene>
<proteinExistence type="inferred from homology"/>
<accession>A0A919X4H4</accession>
<dbReference type="InterPro" id="IPR011604">
    <property type="entry name" value="PDDEXK-like_dom_sf"/>
</dbReference>
<dbReference type="EC" id="5.6.2.4" evidence="13"/>
<evidence type="ECO:0000256" key="13">
    <source>
        <dbReference type="HAMAP-Rule" id="MF_01451"/>
    </source>
</evidence>
<comment type="catalytic activity">
    <reaction evidence="11 13">
        <text>Couples ATP hydrolysis with the unwinding of duplex DNA by translocating in the 3'-5' direction.</text>
        <dbReference type="EC" id="5.6.2.4"/>
    </reaction>
</comment>
<dbReference type="InterPro" id="IPR027417">
    <property type="entry name" value="P-loop_NTPase"/>
</dbReference>
<evidence type="ECO:0000256" key="8">
    <source>
        <dbReference type="ARBA" id="ARBA00023125"/>
    </source>
</evidence>
<organism evidence="17 18">
    <name type="scientific">Ornithinibacillus bavariensis</name>
    <dbReference type="NCBI Taxonomy" id="545502"/>
    <lineage>
        <taxon>Bacteria</taxon>
        <taxon>Bacillati</taxon>
        <taxon>Bacillota</taxon>
        <taxon>Bacilli</taxon>
        <taxon>Bacillales</taxon>
        <taxon>Bacillaceae</taxon>
        <taxon>Ornithinibacillus</taxon>
    </lineage>
</organism>
<evidence type="ECO:0000256" key="2">
    <source>
        <dbReference type="ARBA" id="ARBA00022741"/>
    </source>
</evidence>
<dbReference type="Pfam" id="PF13361">
    <property type="entry name" value="UvrD_C"/>
    <property type="match status" value="1"/>
</dbReference>
<dbReference type="PANTHER" id="PTHR11070:SF48">
    <property type="entry name" value="ATP-DEPENDENT HELICASE_NUCLEASE SUBUNIT A"/>
    <property type="match status" value="1"/>
</dbReference>
<comment type="catalytic activity">
    <reaction evidence="12 13">
        <text>ATP + H2O = ADP + phosphate + H(+)</text>
        <dbReference type="Rhea" id="RHEA:13065"/>
        <dbReference type="ChEBI" id="CHEBI:15377"/>
        <dbReference type="ChEBI" id="CHEBI:15378"/>
        <dbReference type="ChEBI" id="CHEBI:30616"/>
        <dbReference type="ChEBI" id="CHEBI:43474"/>
        <dbReference type="ChEBI" id="CHEBI:456216"/>
        <dbReference type="EC" id="5.6.2.4"/>
    </reaction>
</comment>
<dbReference type="GO" id="GO:0043138">
    <property type="term" value="F:3'-5' DNA helicase activity"/>
    <property type="evidence" value="ECO:0007669"/>
    <property type="project" value="UniProtKB-UniRule"/>
</dbReference>
<dbReference type="GO" id="GO:0005524">
    <property type="term" value="F:ATP binding"/>
    <property type="evidence" value="ECO:0007669"/>
    <property type="project" value="UniProtKB-UniRule"/>
</dbReference>
<dbReference type="InterPro" id="IPR038726">
    <property type="entry name" value="PDDEXK_AddAB-type"/>
</dbReference>
<keyword evidence="4 13" id="KW-0378">Hydrolase</keyword>
<evidence type="ECO:0000313" key="17">
    <source>
        <dbReference type="EMBL" id="GIO25716.1"/>
    </source>
</evidence>